<evidence type="ECO:0000256" key="1">
    <source>
        <dbReference type="ARBA" id="ARBA00023242"/>
    </source>
</evidence>
<proteinExistence type="predicted"/>
<evidence type="ECO:0000259" key="2">
    <source>
        <dbReference type="PROSITE" id="PS50048"/>
    </source>
</evidence>
<dbReference type="Proteomes" id="UP000799423">
    <property type="component" value="Unassembled WGS sequence"/>
</dbReference>
<dbReference type="EMBL" id="MU006303">
    <property type="protein sequence ID" value="KAF2851302.1"/>
    <property type="molecule type" value="Genomic_DNA"/>
</dbReference>
<evidence type="ECO:0000313" key="4">
    <source>
        <dbReference type="Proteomes" id="UP000799423"/>
    </source>
</evidence>
<dbReference type="Pfam" id="PF00172">
    <property type="entry name" value="Zn_clus"/>
    <property type="match status" value="1"/>
</dbReference>
<dbReference type="CDD" id="cd00067">
    <property type="entry name" value="GAL4"/>
    <property type="match status" value="1"/>
</dbReference>
<dbReference type="InterPro" id="IPR053178">
    <property type="entry name" value="Osmoadaptation_assoc"/>
</dbReference>
<feature type="domain" description="Zn(2)-C6 fungal-type" evidence="2">
    <location>
        <begin position="8"/>
        <end position="37"/>
    </location>
</feature>
<dbReference type="OrthoDB" id="4491390at2759"/>
<dbReference type="AlphaFoldDB" id="A0A6A7B7T1"/>
<dbReference type="GO" id="GO:0000981">
    <property type="term" value="F:DNA-binding transcription factor activity, RNA polymerase II-specific"/>
    <property type="evidence" value="ECO:0007669"/>
    <property type="project" value="InterPro"/>
</dbReference>
<dbReference type="PANTHER" id="PTHR38111">
    <property type="entry name" value="ZN(2)-C6 FUNGAL-TYPE DOMAIN-CONTAINING PROTEIN-RELATED"/>
    <property type="match status" value="1"/>
</dbReference>
<organism evidence="3 4">
    <name type="scientific">Plenodomus tracheiphilus IPT5</name>
    <dbReference type="NCBI Taxonomy" id="1408161"/>
    <lineage>
        <taxon>Eukaryota</taxon>
        <taxon>Fungi</taxon>
        <taxon>Dikarya</taxon>
        <taxon>Ascomycota</taxon>
        <taxon>Pezizomycotina</taxon>
        <taxon>Dothideomycetes</taxon>
        <taxon>Pleosporomycetidae</taxon>
        <taxon>Pleosporales</taxon>
        <taxon>Pleosporineae</taxon>
        <taxon>Leptosphaeriaceae</taxon>
        <taxon>Plenodomus</taxon>
    </lineage>
</organism>
<dbReference type="SUPFAM" id="SSF57701">
    <property type="entry name" value="Zn2/Cys6 DNA-binding domain"/>
    <property type="match status" value="1"/>
</dbReference>
<dbReference type="InterPro" id="IPR036864">
    <property type="entry name" value="Zn2-C6_fun-type_DNA-bd_sf"/>
</dbReference>
<gene>
    <name evidence="3" type="ORF">T440DRAFT_449340</name>
</gene>
<keyword evidence="4" id="KW-1185">Reference proteome</keyword>
<protein>
    <recommendedName>
        <fullName evidence="2">Zn(2)-C6 fungal-type domain-containing protein</fullName>
    </recommendedName>
</protein>
<dbReference type="PROSITE" id="PS00463">
    <property type="entry name" value="ZN2_CY6_FUNGAL_1"/>
    <property type="match status" value="1"/>
</dbReference>
<reference evidence="3" key="1">
    <citation type="submission" date="2020-01" db="EMBL/GenBank/DDBJ databases">
        <authorList>
            <consortium name="DOE Joint Genome Institute"/>
            <person name="Haridas S."/>
            <person name="Albert R."/>
            <person name="Binder M."/>
            <person name="Bloem J."/>
            <person name="Labutti K."/>
            <person name="Salamov A."/>
            <person name="Andreopoulos B."/>
            <person name="Baker S.E."/>
            <person name="Barry K."/>
            <person name="Bills G."/>
            <person name="Bluhm B.H."/>
            <person name="Cannon C."/>
            <person name="Castanera R."/>
            <person name="Culley D.E."/>
            <person name="Daum C."/>
            <person name="Ezra D."/>
            <person name="Gonzalez J.B."/>
            <person name="Henrissat B."/>
            <person name="Kuo A."/>
            <person name="Liang C."/>
            <person name="Lipzen A."/>
            <person name="Lutzoni F."/>
            <person name="Magnuson J."/>
            <person name="Mondo S."/>
            <person name="Nolan M."/>
            <person name="Ohm R."/>
            <person name="Pangilinan J."/>
            <person name="Park H.-J."/>
            <person name="Ramirez L."/>
            <person name="Alfaro M."/>
            <person name="Sun H."/>
            <person name="Tritt A."/>
            <person name="Yoshinaga Y."/>
            <person name="Zwiers L.-H."/>
            <person name="Turgeon B.G."/>
            <person name="Goodwin S.B."/>
            <person name="Spatafora J.W."/>
            <person name="Crous P.W."/>
            <person name="Grigoriev I.V."/>
        </authorList>
    </citation>
    <scope>NUCLEOTIDE SEQUENCE</scope>
    <source>
        <strain evidence="3">IPT5</strain>
    </source>
</reference>
<keyword evidence="1" id="KW-0539">Nucleus</keyword>
<name>A0A6A7B7T1_9PLEO</name>
<dbReference type="SMART" id="SM00066">
    <property type="entry name" value="GAL4"/>
    <property type="match status" value="1"/>
</dbReference>
<evidence type="ECO:0000313" key="3">
    <source>
        <dbReference type="EMBL" id="KAF2851302.1"/>
    </source>
</evidence>
<dbReference type="PROSITE" id="PS50048">
    <property type="entry name" value="ZN2_CY6_FUNGAL_2"/>
    <property type="match status" value="1"/>
</dbReference>
<dbReference type="InterPro" id="IPR001138">
    <property type="entry name" value="Zn2Cys6_DnaBD"/>
</dbReference>
<accession>A0A6A7B7T1</accession>
<sequence length="509" mass="56419">MRPKRKNVCQDCRSRKLACDGAQPSCSQCVHRHISCSGYKQDFVFVPTTASKDSKKVTTVKEDMTVESTPLLSTSPIATQSHVVEQHNHSAPLINAARQEATMAVGSLESPESYRDLQDNILFIVQHYAPTATNTPEEAILSHNQICGAWVNVLPLIAQSRTIGQPLVSAIETLATALRHHDVIGGLFQPQILELYCNSLGHVAKALAEAQGIFRVEHCAAIMRLAVADVVTPGLKSGWMTHARGVGDMMQALGPMPFSVGMMHSMFIGFRPLLLMSSIINRRGLFLAREEWITLPFHGQPVSMMQRILNIVCILPSLLERYDTLVALSETSNLGEVERLWIDCHAFLTNLRIWERSSQSQAIGPLVWSTPDHGSRSFSNASALWFPNMLVANSLTHYWAFEIIIRLHLNTLEQMIDTTKGCELQSCLPNCDEGLGEKPLVELAEMICDSIPFLLQPEMKLHGLGSAFFILPTALRVLRSAPDPTAERLARCQQMSELLASNGVEFPYE</sequence>
<dbReference type="Gene3D" id="4.10.240.10">
    <property type="entry name" value="Zn(2)-C6 fungal-type DNA-binding domain"/>
    <property type="match status" value="1"/>
</dbReference>
<dbReference type="GO" id="GO:0008270">
    <property type="term" value="F:zinc ion binding"/>
    <property type="evidence" value="ECO:0007669"/>
    <property type="project" value="InterPro"/>
</dbReference>
<dbReference type="PANTHER" id="PTHR38111:SF9">
    <property type="entry name" value="ZN(2)-C6 FUNGAL-TYPE DOMAIN-CONTAINING PROTEIN"/>
    <property type="match status" value="1"/>
</dbReference>